<evidence type="ECO:0000256" key="5">
    <source>
        <dbReference type="ARBA" id="ARBA00022989"/>
    </source>
</evidence>
<evidence type="ECO:0000313" key="12">
    <source>
        <dbReference type="Proteomes" id="UP001172673"/>
    </source>
</evidence>
<evidence type="ECO:0000256" key="7">
    <source>
        <dbReference type="ARBA" id="ARBA00023180"/>
    </source>
</evidence>
<keyword evidence="7" id="KW-0325">Glycoprotein</keyword>
<evidence type="ECO:0000256" key="2">
    <source>
        <dbReference type="ARBA" id="ARBA00006175"/>
    </source>
</evidence>
<dbReference type="GO" id="GO:0005886">
    <property type="term" value="C:plasma membrane"/>
    <property type="evidence" value="ECO:0007669"/>
    <property type="project" value="TreeGrafter"/>
</dbReference>
<keyword evidence="6 10" id="KW-0472">Membrane</keyword>
<feature type="compositionally biased region" description="Polar residues" evidence="9">
    <location>
        <begin position="43"/>
        <end position="58"/>
    </location>
</feature>
<dbReference type="PANTHER" id="PTHR19139:SF283">
    <property type="entry name" value="AQUAPORIN"/>
    <property type="match status" value="1"/>
</dbReference>
<dbReference type="FunFam" id="1.20.1080.10:FF:000024">
    <property type="entry name" value="MIP aquaporin (Eurofung)"/>
    <property type="match status" value="1"/>
</dbReference>
<evidence type="ECO:0000256" key="1">
    <source>
        <dbReference type="ARBA" id="ARBA00004141"/>
    </source>
</evidence>
<dbReference type="InterPro" id="IPR034294">
    <property type="entry name" value="Aquaporin_transptr"/>
</dbReference>
<feature type="transmembrane region" description="Helical" evidence="10">
    <location>
        <begin position="437"/>
        <end position="458"/>
    </location>
</feature>
<feature type="region of interest" description="Disordered" evidence="9">
    <location>
        <begin position="1"/>
        <end position="104"/>
    </location>
</feature>
<dbReference type="InterPro" id="IPR000425">
    <property type="entry name" value="MIP"/>
</dbReference>
<evidence type="ECO:0000256" key="10">
    <source>
        <dbReference type="SAM" id="Phobius"/>
    </source>
</evidence>
<feature type="compositionally biased region" description="Basic and acidic residues" evidence="9">
    <location>
        <begin position="15"/>
        <end position="28"/>
    </location>
</feature>
<dbReference type="Pfam" id="PF00230">
    <property type="entry name" value="MIP"/>
    <property type="match status" value="1"/>
</dbReference>
<comment type="catalytic activity">
    <reaction evidence="8">
        <text>H2O(in) = H2O(out)</text>
        <dbReference type="Rhea" id="RHEA:29667"/>
        <dbReference type="ChEBI" id="CHEBI:15377"/>
    </reaction>
</comment>
<sequence length="530" mass="58925">MSAGSISELPIHYGEVQRDGTVLERSSEELPLQRSREDDIGTLLSSPPKQSVNNTSPSPYHASSGPARHQDSLPLRKSIQDDTRGSNGGIYSHGRTNSRRRMSEVEVGRAILGRGEHRQSMRARISRHDGYEPYSDYDDEEYDEPRYRPPRRVRERAYFPEDEYGSLRRRPGRAVSRHTYQGYPFPQDRHWRSRSFDDYDDVPLRTPRRFYPPKQARGPSTVREDEKEGFEDVVHPMDISPAMNTQIRFKDLSPEERKQIMRLPWIQWMDSSTKNHFVATLGEFIGTTMFLWFAFAGTQVANIPSGNSAGNSTSGGATGFSAIVLLYIAIVFGFSLMVNVWVFFRISGGLFNPAVTLAMWLTSAIPPVRALCLVAAQIAGSIAASALVLVQFPTSLNVRTTLAGGTSLVQGVFIEAVLTAELVFTILMLAKEKHKATFIAPVGIGLALFIAELVGVFYTGGSLNPARSLGPCVVTRTFDTEHWIYWVGPGGGALAAVLFYKFIKMLEYEVANPGQDAEHTREARAAAPVQ</sequence>
<keyword evidence="4" id="KW-0677">Repeat</keyword>
<evidence type="ECO:0008006" key="13">
    <source>
        <dbReference type="Google" id="ProtNLM"/>
    </source>
</evidence>
<evidence type="ECO:0000256" key="9">
    <source>
        <dbReference type="SAM" id="MobiDB-lite"/>
    </source>
</evidence>
<proteinExistence type="inferred from homology"/>
<accession>A0AA38XJI1</accession>
<feature type="transmembrane region" description="Helical" evidence="10">
    <location>
        <begin position="277"/>
        <end position="296"/>
    </location>
</feature>
<feature type="transmembrane region" description="Helical" evidence="10">
    <location>
        <begin position="368"/>
        <end position="392"/>
    </location>
</feature>
<evidence type="ECO:0000256" key="4">
    <source>
        <dbReference type="ARBA" id="ARBA00022737"/>
    </source>
</evidence>
<dbReference type="CDD" id="cd00333">
    <property type="entry name" value="MIP"/>
    <property type="match status" value="1"/>
</dbReference>
<dbReference type="EMBL" id="JAPDRK010000003">
    <property type="protein sequence ID" value="KAJ9614650.1"/>
    <property type="molecule type" value="Genomic_DNA"/>
</dbReference>
<keyword evidence="3 10" id="KW-0812">Transmembrane</keyword>
<comment type="caution">
    <text evidence="11">The sequence shown here is derived from an EMBL/GenBank/DDBJ whole genome shotgun (WGS) entry which is preliminary data.</text>
</comment>
<protein>
    <recommendedName>
        <fullName evidence="13">Aquaporin-1</fullName>
    </recommendedName>
</protein>
<keyword evidence="5 10" id="KW-1133">Transmembrane helix</keyword>
<dbReference type="PRINTS" id="PR00783">
    <property type="entry name" value="MINTRINSICP"/>
</dbReference>
<feature type="transmembrane region" description="Helical" evidence="10">
    <location>
        <begin position="317"/>
        <end position="336"/>
    </location>
</feature>
<dbReference type="Proteomes" id="UP001172673">
    <property type="component" value="Unassembled WGS sequence"/>
</dbReference>
<keyword evidence="12" id="KW-1185">Reference proteome</keyword>
<comment type="similarity">
    <text evidence="2">Belongs to the MIP/aquaporin (TC 1.A.8) family.</text>
</comment>
<gene>
    <name evidence="11" type="ORF">H2200_002787</name>
</gene>
<evidence type="ECO:0000256" key="8">
    <source>
        <dbReference type="ARBA" id="ARBA00034651"/>
    </source>
</evidence>
<dbReference type="Gene3D" id="1.20.1080.10">
    <property type="entry name" value="Glycerol uptake facilitator protein"/>
    <property type="match status" value="1"/>
</dbReference>
<feature type="transmembrane region" description="Helical" evidence="10">
    <location>
        <begin position="483"/>
        <end position="503"/>
    </location>
</feature>
<dbReference type="GO" id="GO:0015250">
    <property type="term" value="F:water channel activity"/>
    <property type="evidence" value="ECO:0007669"/>
    <property type="project" value="TreeGrafter"/>
</dbReference>
<evidence type="ECO:0000313" key="11">
    <source>
        <dbReference type="EMBL" id="KAJ9614650.1"/>
    </source>
</evidence>
<feature type="transmembrane region" description="Helical" evidence="10">
    <location>
        <begin position="412"/>
        <end position="430"/>
    </location>
</feature>
<reference evidence="11" key="1">
    <citation type="submission" date="2022-10" db="EMBL/GenBank/DDBJ databases">
        <title>Culturing micro-colonial fungi from biological soil crusts in the Mojave desert and describing Neophaeococcomyces mojavensis, and introducing the new genera and species Taxawa tesnikishii.</title>
        <authorList>
            <person name="Kurbessoian T."/>
            <person name="Stajich J.E."/>
        </authorList>
    </citation>
    <scope>NUCLEOTIDE SEQUENCE</scope>
    <source>
        <strain evidence="11">TK_41</strain>
    </source>
</reference>
<evidence type="ECO:0000256" key="3">
    <source>
        <dbReference type="ARBA" id="ARBA00022692"/>
    </source>
</evidence>
<dbReference type="SUPFAM" id="SSF81338">
    <property type="entry name" value="Aquaporin-like"/>
    <property type="match status" value="1"/>
</dbReference>
<comment type="subcellular location">
    <subcellularLocation>
        <location evidence="1">Membrane</location>
        <topology evidence="1">Multi-pass membrane protein</topology>
    </subcellularLocation>
</comment>
<dbReference type="AlphaFoldDB" id="A0AA38XJI1"/>
<feature type="transmembrane region" description="Helical" evidence="10">
    <location>
        <begin position="342"/>
        <end position="361"/>
    </location>
</feature>
<organism evidence="11 12">
    <name type="scientific">Cladophialophora chaetospira</name>
    <dbReference type="NCBI Taxonomy" id="386627"/>
    <lineage>
        <taxon>Eukaryota</taxon>
        <taxon>Fungi</taxon>
        <taxon>Dikarya</taxon>
        <taxon>Ascomycota</taxon>
        <taxon>Pezizomycotina</taxon>
        <taxon>Eurotiomycetes</taxon>
        <taxon>Chaetothyriomycetidae</taxon>
        <taxon>Chaetothyriales</taxon>
        <taxon>Herpotrichiellaceae</taxon>
        <taxon>Cladophialophora</taxon>
    </lineage>
</organism>
<evidence type="ECO:0000256" key="6">
    <source>
        <dbReference type="ARBA" id="ARBA00023136"/>
    </source>
</evidence>
<feature type="region of interest" description="Disordered" evidence="9">
    <location>
        <begin position="116"/>
        <end position="147"/>
    </location>
</feature>
<dbReference type="PANTHER" id="PTHR19139">
    <property type="entry name" value="AQUAPORIN TRANSPORTER"/>
    <property type="match status" value="1"/>
</dbReference>
<name>A0AA38XJI1_9EURO</name>
<dbReference type="InterPro" id="IPR023271">
    <property type="entry name" value="Aquaporin-like"/>
</dbReference>